<dbReference type="InterPro" id="IPR010979">
    <property type="entry name" value="Ribosomal_uS13-like_H2TH"/>
</dbReference>
<dbReference type="Pfam" id="PF06831">
    <property type="entry name" value="H2TH"/>
    <property type="match status" value="1"/>
</dbReference>
<evidence type="ECO:0000256" key="5">
    <source>
        <dbReference type="ARBA" id="ARBA00023125"/>
    </source>
</evidence>
<evidence type="ECO:0000256" key="7">
    <source>
        <dbReference type="ARBA" id="ARBA00023239"/>
    </source>
</evidence>
<dbReference type="GO" id="GO:0006284">
    <property type="term" value="P:base-excision repair"/>
    <property type="evidence" value="ECO:0007669"/>
    <property type="project" value="InterPro"/>
</dbReference>
<comment type="caution">
    <text evidence="12">The sequence shown here is derived from an EMBL/GenBank/DDBJ whole genome shotgun (WGS) entry which is preliminary data.</text>
</comment>
<feature type="compositionally biased region" description="Basic and acidic residues" evidence="10">
    <location>
        <begin position="347"/>
        <end position="365"/>
    </location>
</feature>
<organism evidence="12 13">
    <name type="scientific">Didymella pomorum</name>
    <dbReference type="NCBI Taxonomy" id="749634"/>
    <lineage>
        <taxon>Eukaryota</taxon>
        <taxon>Fungi</taxon>
        <taxon>Dikarya</taxon>
        <taxon>Ascomycota</taxon>
        <taxon>Pezizomycotina</taxon>
        <taxon>Dothideomycetes</taxon>
        <taxon>Pleosporomycetidae</taxon>
        <taxon>Pleosporales</taxon>
        <taxon>Pleosporineae</taxon>
        <taxon>Didymellaceae</taxon>
        <taxon>Didymella</taxon>
    </lineage>
</organism>
<comment type="catalytic activity">
    <reaction evidence="1">
        <text>Hydrolysis of DNA containing ring-opened 7-methylguanine residues, releasing 2,6-diamino-4-hydroxy-5-(N-methyl)formamidopyrimidine.</text>
        <dbReference type="EC" id="3.2.2.23"/>
    </reaction>
</comment>
<evidence type="ECO:0000313" key="13">
    <source>
        <dbReference type="Proteomes" id="UP001140510"/>
    </source>
</evidence>
<keyword evidence="9" id="KW-0326">Glycosidase</keyword>
<reference evidence="12" key="1">
    <citation type="submission" date="2022-10" db="EMBL/GenBank/DDBJ databases">
        <title>Tapping the CABI collections for fungal endophytes: first genome assemblies for Collariella, Neodidymelliopsis, Ascochyta clinopodiicola, Didymella pomorum, Didymosphaeria variabile, Neocosmospora piperis and Neocucurbitaria cava.</title>
        <authorList>
            <person name="Hill R."/>
        </authorList>
    </citation>
    <scope>NUCLEOTIDE SEQUENCE</scope>
    <source>
        <strain evidence="12">IMI 355091</strain>
    </source>
</reference>
<dbReference type="SUPFAM" id="SSF46946">
    <property type="entry name" value="S13-like H2TH domain"/>
    <property type="match status" value="1"/>
</dbReference>
<dbReference type="SUPFAM" id="SSF81624">
    <property type="entry name" value="N-terminal domain of MutM-like DNA repair proteins"/>
    <property type="match status" value="1"/>
</dbReference>
<dbReference type="GO" id="GO:0005634">
    <property type="term" value="C:nucleus"/>
    <property type="evidence" value="ECO:0007669"/>
    <property type="project" value="TreeGrafter"/>
</dbReference>
<feature type="compositionally biased region" description="Basic and acidic residues" evidence="10">
    <location>
        <begin position="423"/>
        <end position="436"/>
    </location>
</feature>
<dbReference type="PROSITE" id="PS51068">
    <property type="entry name" value="FPG_CAT"/>
    <property type="match status" value="1"/>
</dbReference>
<dbReference type="CDD" id="cd08972">
    <property type="entry name" value="PF_Nei_N"/>
    <property type="match status" value="1"/>
</dbReference>
<evidence type="ECO:0000256" key="3">
    <source>
        <dbReference type="ARBA" id="ARBA00022763"/>
    </source>
</evidence>
<dbReference type="GO" id="GO:0008270">
    <property type="term" value="F:zinc ion binding"/>
    <property type="evidence" value="ECO:0007669"/>
    <property type="project" value="InterPro"/>
</dbReference>
<dbReference type="FunFam" id="1.10.8.50:FF:000009">
    <property type="entry name" value="Formamidopyrimidine-DNA glycosylase"/>
    <property type="match status" value="1"/>
</dbReference>
<gene>
    <name evidence="12" type="ORF">N0V91_006259</name>
</gene>
<evidence type="ECO:0000256" key="2">
    <source>
        <dbReference type="ARBA" id="ARBA00009409"/>
    </source>
</evidence>
<dbReference type="Pfam" id="PF01149">
    <property type="entry name" value="Fapy_DNA_glyco"/>
    <property type="match status" value="1"/>
</dbReference>
<evidence type="ECO:0000256" key="10">
    <source>
        <dbReference type="SAM" id="MobiDB-lite"/>
    </source>
</evidence>
<accession>A0A9W8ZD85</accession>
<dbReference type="Proteomes" id="UP001140510">
    <property type="component" value="Unassembled WGS sequence"/>
</dbReference>
<comment type="similarity">
    <text evidence="2">Belongs to the FPG family.</text>
</comment>
<dbReference type="GO" id="GO:0016829">
    <property type="term" value="F:lyase activity"/>
    <property type="evidence" value="ECO:0007669"/>
    <property type="project" value="UniProtKB-KW"/>
</dbReference>
<dbReference type="GO" id="GO:0003906">
    <property type="term" value="F:DNA-(apurinic or apyrimidinic site) endonuclease activity"/>
    <property type="evidence" value="ECO:0007669"/>
    <property type="project" value="InterPro"/>
</dbReference>
<evidence type="ECO:0000256" key="6">
    <source>
        <dbReference type="ARBA" id="ARBA00023204"/>
    </source>
</evidence>
<keyword evidence="4" id="KW-0378">Hydrolase</keyword>
<evidence type="ECO:0000256" key="4">
    <source>
        <dbReference type="ARBA" id="ARBA00022801"/>
    </source>
</evidence>
<dbReference type="GO" id="GO:0008534">
    <property type="term" value="F:oxidized purine nucleobase lesion DNA N-glycosylase activity"/>
    <property type="evidence" value="ECO:0007669"/>
    <property type="project" value="UniProtKB-EC"/>
</dbReference>
<keyword evidence="8" id="KW-0511">Multifunctional enzyme</keyword>
<dbReference type="AlphaFoldDB" id="A0A9W8ZD85"/>
<keyword evidence="13" id="KW-1185">Reference proteome</keyword>
<evidence type="ECO:0000256" key="9">
    <source>
        <dbReference type="ARBA" id="ARBA00023295"/>
    </source>
</evidence>
<sequence length="445" mass="49377">MPEIAEVARIVHFLKKHLVGRTIASVRADEDDLLFGKVGTSANAFKTAMTGKKVLDARQQGKYFWLIMDSKPHPLLHLGMTGWIKFSNDDNSAYYKPKKEETDWPPRFSKFVLDLEGDPKCEVAFVDPRRLGRCRLIDVEADEMRKTSPLKENGPDPVIDKDIFTVEWLTELLRRKRVPVKALLLDQANISGIGNWVADETMYQAKLHPEQYSNTFSDEQIKRLHDAIVYVCGTAVDALAESDKFPKDWLMKYRWDKGKKTGGKLPNGAKITFLTVGGRTSAVVPSVQKKTAAVAGDVSESAAEESEDGEAEAKPKKSAKRKTKSKDEGVEPAESTTASNRPRRGRKQVDYEVKDESEHGEDAPASKKQKTSTSPKKAAPKKGATKKMNGVVKKEHEESPEEAPAASMPKKYASAASKKGKKTAAETEVKTDDTSGRRRSGRTTK</sequence>
<feature type="domain" description="Formamidopyrimidine-DNA glycosylase catalytic" evidence="11">
    <location>
        <begin position="2"/>
        <end position="132"/>
    </location>
</feature>
<proteinExistence type="inferred from homology"/>
<protein>
    <recommendedName>
        <fullName evidence="11">Formamidopyrimidine-DNA glycosylase catalytic domain-containing protein</fullName>
    </recommendedName>
</protein>
<keyword evidence="6" id="KW-0234">DNA repair</keyword>
<dbReference type="GO" id="GO:0003684">
    <property type="term" value="F:damaged DNA binding"/>
    <property type="evidence" value="ECO:0007669"/>
    <property type="project" value="InterPro"/>
</dbReference>
<dbReference type="EMBL" id="JAPEVA010000047">
    <property type="protein sequence ID" value="KAJ4403957.1"/>
    <property type="molecule type" value="Genomic_DNA"/>
</dbReference>
<dbReference type="InterPro" id="IPR012319">
    <property type="entry name" value="FPG_cat"/>
</dbReference>
<name>A0A9W8ZD85_9PLEO</name>
<dbReference type="Gene3D" id="3.20.190.10">
    <property type="entry name" value="MutM-like, N-terminal"/>
    <property type="match status" value="1"/>
</dbReference>
<dbReference type="PANTHER" id="PTHR22993:SF9">
    <property type="entry name" value="FORMAMIDOPYRIMIDINE-DNA GLYCOSYLASE"/>
    <property type="match status" value="1"/>
</dbReference>
<dbReference type="InterPro" id="IPR015886">
    <property type="entry name" value="H2TH_FPG"/>
</dbReference>
<evidence type="ECO:0000256" key="8">
    <source>
        <dbReference type="ARBA" id="ARBA00023268"/>
    </source>
</evidence>
<keyword evidence="5" id="KW-0238">DNA-binding</keyword>
<feature type="region of interest" description="Disordered" evidence="10">
    <location>
        <begin position="293"/>
        <end position="445"/>
    </location>
</feature>
<dbReference type="Gene3D" id="1.10.8.50">
    <property type="match status" value="1"/>
</dbReference>
<feature type="compositionally biased region" description="Low complexity" evidence="10">
    <location>
        <begin position="402"/>
        <end position="417"/>
    </location>
</feature>
<dbReference type="InterPro" id="IPR035937">
    <property type="entry name" value="FPG_N"/>
</dbReference>
<evidence type="ECO:0000313" key="12">
    <source>
        <dbReference type="EMBL" id="KAJ4403957.1"/>
    </source>
</evidence>
<dbReference type="SMART" id="SM00898">
    <property type="entry name" value="Fapy_DNA_glyco"/>
    <property type="match status" value="1"/>
</dbReference>
<dbReference type="PANTHER" id="PTHR22993">
    <property type="entry name" value="FORMAMIDOPYRIMIDINE-DNA GLYCOSYLASE"/>
    <property type="match status" value="1"/>
</dbReference>
<dbReference type="OrthoDB" id="444592at2759"/>
<evidence type="ECO:0000259" key="11">
    <source>
        <dbReference type="PROSITE" id="PS51068"/>
    </source>
</evidence>
<keyword evidence="3" id="KW-0227">DNA damage</keyword>
<dbReference type="SMART" id="SM01232">
    <property type="entry name" value="H2TH"/>
    <property type="match status" value="1"/>
</dbReference>
<keyword evidence="7" id="KW-0456">Lyase</keyword>
<evidence type="ECO:0000256" key="1">
    <source>
        <dbReference type="ARBA" id="ARBA00001668"/>
    </source>
</evidence>